<evidence type="ECO:0000313" key="7">
    <source>
        <dbReference type="Proteomes" id="UP000252132"/>
    </source>
</evidence>
<dbReference type="Gene3D" id="3.90.1150.10">
    <property type="entry name" value="Aspartate Aminotransferase, domain 1"/>
    <property type="match status" value="1"/>
</dbReference>
<evidence type="ECO:0000256" key="4">
    <source>
        <dbReference type="PIRSR" id="PIRSR001434-2"/>
    </source>
</evidence>
<dbReference type="Gene3D" id="3.40.640.10">
    <property type="entry name" value="Type I PLP-dependent aspartate aminotransferase-like (Major domain)"/>
    <property type="match status" value="1"/>
</dbReference>
<dbReference type="NCBIfam" id="TIGR01325">
    <property type="entry name" value="O_suc_HS_sulf"/>
    <property type="match status" value="1"/>
</dbReference>
<dbReference type="AlphaFoldDB" id="A0A368DYS7"/>
<dbReference type="InterPro" id="IPR015424">
    <property type="entry name" value="PyrdxlP-dep_Trfase"/>
</dbReference>
<dbReference type="Proteomes" id="UP000252132">
    <property type="component" value="Unassembled WGS sequence"/>
</dbReference>
<dbReference type="PIRSF" id="PIRSF001434">
    <property type="entry name" value="CGS"/>
    <property type="match status" value="1"/>
</dbReference>
<dbReference type="GO" id="GO:0030170">
    <property type="term" value="F:pyridoxal phosphate binding"/>
    <property type="evidence" value="ECO:0007669"/>
    <property type="project" value="UniProtKB-UniRule"/>
</dbReference>
<accession>A0A368DYS7</accession>
<comment type="function">
    <text evidence="3">Catalyzes the formation of L-homocysteine from O-succinyl-L-homoserine (OSHS) and hydrogen sulfide.</text>
</comment>
<comment type="similarity">
    <text evidence="3">Belongs to the trans-sulfuration enzymes family. MetZ subfamily.</text>
</comment>
<organism evidence="6 7">
    <name type="scientific">PS1 clade bacterium</name>
    <dbReference type="NCBI Taxonomy" id="2175152"/>
    <lineage>
        <taxon>Bacteria</taxon>
        <taxon>Pseudomonadati</taxon>
        <taxon>Pseudomonadota</taxon>
        <taxon>Alphaproteobacteria</taxon>
        <taxon>PS1 clade</taxon>
    </lineage>
</organism>
<dbReference type="GO" id="GO:0016846">
    <property type="term" value="F:carbon-sulfur lyase activity"/>
    <property type="evidence" value="ECO:0007669"/>
    <property type="project" value="TreeGrafter"/>
</dbReference>
<keyword evidence="3" id="KW-0808">Transferase</keyword>
<dbReference type="UniPathway" id="UPA00051">
    <property type="reaction ID" value="UER00449"/>
</dbReference>
<dbReference type="InterPro" id="IPR015421">
    <property type="entry name" value="PyrdxlP-dep_Trfase_major"/>
</dbReference>
<dbReference type="SUPFAM" id="SSF53383">
    <property type="entry name" value="PLP-dependent transferases"/>
    <property type="match status" value="1"/>
</dbReference>
<evidence type="ECO:0000313" key="6">
    <source>
        <dbReference type="EMBL" id="RCL76989.1"/>
    </source>
</evidence>
<dbReference type="GO" id="GO:0071268">
    <property type="term" value="P:homocysteine biosynthetic process"/>
    <property type="evidence" value="ECO:0007669"/>
    <property type="project" value="InterPro"/>
</dbReference>
<dbReference type="GO" id="GO:0071266">
    <property type="term" value="P:'de novo' L-methionine biosynthetic process"/>
    <property type="evidence" value="ECO:0007669"/>
    <property type="project" value="UniProtKB-UniRule"/>
</dbReference>
<proteinExistence type="inferred from homology"/>
<protein>
    <recommendedName>
        <fullName evidence="3">O-succinylhomoserine sulfhydrylase</fullName>
        <shortName evidence="3">OSH sulfhydrylase</shortName>
        <shortName evidence="3">OSHS sulfhydrylase</shortName>
        <ecNumber evidence="3">2.5.1.-</ecNumber>
    </recommendedName>
</protein>
<keyword evidence="2 3" id="KW-0663">Pyridoxal phosphate</keyword>
<dbReference type="InterPro" id="IPR000277">
    <property type="entry name" value="Cys/Met-Metab_PyrdxlP-dep_enz"/>
</dbReference>
<comment type="pathway">
    <text evidence="3">Amino-acid biosynthesis; L-methionine biosynthesis via de novo pathway; L-homocysteine from O-succinyl-L-homoserine: step 1/1.</text>
</comment>
<dbReference type="Pfam" id="PF01053">
    <property type="entry name" value="Cys_Met_Meta_PP"/>
    <property type="match status" value="1"/>
</dbReference>
<dbReference type="PANTHER" id="PTHR11808:SF80">
    <property type="entry name" value="CYSTATHIONINE GAMMA-LYASE"/>
    <property type="match status" value="1"/>
</dbReference>
<keyword evidence="3" id="KW-0028">Amino-acid biosynthesis</keyword>
<dbReference type="InterPro" id="IPR006234">
    <property type="entry name" value="O-succ-hSer_sulfhydrylase"/>
</dbReference>
<feature type="modified residue" description="N6-(pyridoxal phosphate)lysine" evidence="3 4">
    <location>
        <position position="221"/>
    </location>
</feature>
<dbReference type="InterPro" id="IPR015422">
    <property type="entry name" value="PyrdxlP-dep_Trfase_small"/>
</dbReference>
<dbReference type="PANTHER" id="PTHR11808">
    <property type="entry name" value="TRANS-SULFURATION ENZYME FAMILY MEMBER"/>
    <property type="match status" value="1"/>
</dbReference>
<evidence type="ECO:0000256" key="3">
    <source>
        <dbReference type="HAMAP-Rule" id="MF_02056"/>
    </source>
</evidence>
<comment type="caution">
    <text evidence="6">The sequence shown here is derived from an EMBL/GenBank/DDBJ whole genome shotgun (WGS) entry which is preliminary data.</text>
</comment>
<evidence type="ECO:0000256" key="2">
    <source>
        <dbReference type="ARBA" id="ARBA00022898"/>
    </source>
</evidence>
<dbReference type="EC" id="2.5.1.-" evidence="3"/>
<keyword evidence="3" id="KW-0486">Methionine biosynthesis</keyword>
<name>A0A368DYS7_9PROT</name>
<dbReference type="FunFam" id="3.90.1150.10:FF:000033">
    <property type="entry name" value="Cystathionine gamma-synthase"/>
    <property type="match status" value="1"/>
</dbReference>
<sequence>MAKEKNKNKWRKSTNLVHEAEPRTAYGETGEALFLTSGYVYDSAEQAQARFLGEDDGYQYSRFGNPTVRSFEKRMIAFESSDFNAKTGFEIDARATATGMAAVTAAMLCYLKAGDHVVAAKALFGSCRYIVETLLPRYGIKTTLIDGTDLTAWERAALPETKIFFLESPTNPMLDILDIEAISEIAHRHDSLMVVDNVFATPVLQNPFTLGADIVIYSATKHIDGQGRCLGGIVLGRKDWIDDYLANFIRQTGPSISPFNAWVMLKSLETMELRVHAHCDRAEKLTEALSVHPKVSRLVYPGNPSHPHFELAKKQMQRGGSLFSFEVSGGQKAAFKLANNLQLVKISNNLGDAKSLITHPSTTTHQKLEEQERLKIGITPGTLRVSVGLEDPQDLIDDFVQALESLGS</sequence>
<dbReference type="HAMAP" id="MF_02056">
    <property type="entry name" value="MetZ"/>
    <property type="match status" value="1"/>
</dbReference>
<reference evidence="6 7" key="1">
    <citation type="journal article" date="2018" name="Microbiome">
        <title>Fine metagenomic profile of the Mediterranean stratified and mixed water columns revealed by assembly and recruitment.</title>
        <authorList>
            <person name="Haro-Moreno J.M."/>
            <person name="Lopez-Perez M."/>
            <person name="De La Torre J.R."/>
            <person name="Picazo A."/>
            <person name="Camacho A."/>
            <person name="Rodriguez-Valera F."/>
        </authorList>
    </citation>
    <scope>NUCLEOTIDE SEQUENCE [LARGE SCALE GENOMIC DNA]</scope>
    <source>
        <strain evidence="6">MED-G55</strain>
    </source>
</reference>
<evidence type="ECO:0000256" key="1">
    <source>
        <dbReference type="ARBA" id="ARBA00001933"/>
    </source>
</evidence>
<dbReference type="EMBL" id="QOQF01000014">
    <property type="protein sequence ID" value="RCL76989.1"/>
    <property type="molecule type" value="Genomic_DNA"/>
</dbReference>
<comment type="cofactor">
    <cofactor evidence="1 3 5">
        <name>pyridoxal 5'-phosphate</name>
        <dbReference type="ChEBI" id="CHEBI:597326"/>
    </cofactor>
</comment>
<dbReference type="CDD" id="cd00614">
    <property type="entry name" value="CGS_like"/>
    <property type="match status" value="1"/>
</dbReference>
<evidence type="ECO:0000256" key="5">
    <source>
        <dbReference type="RuleBase" id="RU362118"/>
    </source>
</evidence>
<dbReference type="GO" id="GO:0016765">
    <property type="term" value="F:transferase activity, transferring alkyl or aryl (other than methyl) groups"/>
    <property type="evidence" value="ECO:0007669"/>
    <property type="project" value="UniProtKB-UniRule"/>
</dbReference>
<dbReference type="FunFam" id="3.40.640.10:FF:000046">
    <property type="entry name" value="Cystathionine gamma-lyase"/>
    <property type="match status" value="1"/>
</dbReference>
<gene>
    <name evidence="3 6" type="primary">metZ</name>
    <name evidence="6" type="ORF">DBW69_04550</name>
</gene>
<dbReference type="GO" id="GO:0005737">
    <property type="term" value="C:cytoplasm"/>
    <property type="evidence" value="ECO:0007669"/>
    <property type="project" value="TreeGrafter"/>
</dbReference>
<comment type="subunit">
    <text evidence="3">Homotetramer.</text>
</comment>
<dbReference type="GO" id="GO:0019346">
    <property type="term" value="P:transsulfuration"/>
    <property type="evidence" value="ECO:0007669"/>
    <property type="project" value="InterPro"/>
</dbReference>
<comment type="catalytic activity">
    <reaction evidence="3">
        <text>O-succinyl-L-homoserine + hydrogen sulfide = L-homocysteine + succinate</text>
        <dbReference type="Rhea" id="RHEA:27826"/>
        <dbReference type="ChEBI" id="CHEBI:29919"/>
        <dbReference type="ChEBI" id="CHEBI:30031"/>
        <dbReference type="ChEBI" id="CHEBI:57661"/>
        <dbReference type="ChEBI" id="CHEBI:58199"/>
    </reaction>
</comment>